<keyword evidence="2" id="KW-1185">Reference proteome</keyword>
<protein>
    <submittedName>
        <fullName evidence="1">Uncharacterized protein</fullName>
    </submittedName>
</protein>
<organism evidence="1 2">
    <name type="scientific">Gulo gulo</name>
    <name type="common">Wolverine</name>
    <name type="synonym">Gluton</name>
    <dbReference type="NCBI Taxonomy" id="48420"/>
    <lineage>
        <taxon>Eukaryota</taxon>
        <taxon>Metazoa</taxon>
        <taxon>Chordata</taxon>
        <taxon>Craniata</taxon>
        <taxon>Vertebrata</taxon>
        <taxon>Euteleostomi</taxon>
        <taxon>Mammalia</taxon>
        <taxon>Eutheria</taxon>
        <taxon>Laurasiatheria</taxon>
        <taxon>Carnivora</taxon>
        <taxon>Caniformia</taxon>
        <taxon>Musteloidea</taxon>
        <taxon>Mustelidae</taxon>
        <taxon>Guloninae</taxon>
        <taxon>Gulo</taxon>
    </lineage>
</organism>
<dbReference type="AlphaFoldDB" id="A0A9X9LP45"/>
<gene>
    <name evidence="1" type="ORF">BN2614_LOCUS1</name>
</gene>
<name>A0A9X9LP45_GULGU</name>
<sequence length="98" mass="10749">MFSQELKFQDQGDRKGRQIAKNQRTCHVYVSWSTSLPVRSKPCLTGESHSCTWSVCLLPLSTAEDVLSWVWVSGGDGQLATDATCQVPVGQAPGPQLR</sequence>
<proteinExistence type="predicted"/>
<evidence type="ECO:0000313" key="1">
    <source>
        <dbReference type="EMBL" id="VCW78021.1"/>
    </source>
</evidence>
<accession>A0A9X9LP45</accession>
<evidence type="ECO:0000313" key="2">
    <source>
        <dbReference type="Proteomes" id="UP000269945"/>
    </source>
</evidence>
<dbReference type="Proteomes" id="UP000269945">
    <property type="component" value="Unassembled WGS sequence"/>
</dbReference>
<comment type="caution">
    <text evidence="1">The sequence shown here is derived from an EMBL/GenBank/DDBJ whole genome shotgun (WGS) entry which is preliminary data.</text>
</comment>
<dbReference type="EMBL" id="CYRY02009771">
    <property type="protein sequence ID" value="VCW78021.1"/>
    <property type="molecule type" value="Genomic_DNA"/>
</dbReference>
<reference evidence="1 2" key="1">
    <citation type="submission" date="2018-10" db="EMBL/GenBank/DDBJ databases">
        <authorList>
            <person name="Ekblom R."/>
            <person name="Jareborg N."/>
        </authorList>
    </citation>
    <scope>NUCLEOTIDE SEQUENCE [LARGE SCALE GENOMIC DNA]</scope>
    <source>
        <tissue evidence="1">Muscle</tissue>
    </source>
</reference>